<proteinExistence type="predicted"/>
<gene>
    <name evidence="1" type="ORF">CK203_054060</name>
</gene>
<accession>A0A438GIK2</accession>
<dbReference type="InterPro" id="IPR036691">
    <property type="entry name" value="Endo/exonu/phosph_ase_sf"/>
</dbReference>
<reference evidence="1 2" key="1">
    <citation type="journal article" date="2018" name="PLoS Genet.">
        <title>Population sequencing reveals clonal diversity and ancestral inbreeding in the grapevine cultivar Chardonnay.</title>
        <authorList>
            <person name="Roach M.J."/>
            <person name="Johnson D.L."/>
            <person name="Bohlmann J."/>
            <person name="van Vuuren H.J."/>
            <person name="Jones S.J."/>
            <person name="Pretorius I.S."/>
            <person name="Schmidt S.A."/>
            <person name="Borneman A.R."/>
        </authorList>
    </citation>
    <scope>NUCLEOTIDE SEQUENCE [LARGE SCALE GENOMIC DNA]</scope>
    <source>
        <strain evidence="2">cv. Chardonnay</strain>
        <tissue evidence="1">Leaf</tissue>
    </source>
</reference>
<dbReference type="SUPFAM" id="SSF56219">
    <property type="entry name" value="DNase I-like"/>
    <property type="match status" value="1"/>
</dbReference>
<evidence type="ECO:0000313" key="1">
    <source>
        <dbReference type="EMBL" id="RVW72040.1"/>
    </source>
</evidence>
<organism evidence="1 2">
    <name type="scientific">Vitis vinifera</name>
    <name type="common">Grape</name>
    <dbReference type="NCBI Taxonomy" id="29760"/>
    <lineage>
        <taxon>Eukaryota</taxon>
        <taxon>Viridiplantae</taxon>
        <taxon>Streptophyta</taxon>
        <taxon>Embryophyta</taxon>
        <taxon>Tracheophyta</taxon>
        <taxon>Spermatophyta</taxon>
        <taxon>Magnoliopsida</taxon>
        <taxon>eudicotyledons</taxon>
        <taxon>Gunneridae</taxon>
        <taxon>Pentapetalae</taxon>
        <taxon>rosids</taxon>
        <taxon>Vitales</taxon>
        <taxon>Vitaceae</taxon>
        <taxon>Viteae</taxon>
        <taxon>Vitis</taxon>
    </lineage>
</organism>
<dbReference type="Proteomes" id="UP000288805">
    <property type="component" value="Unassembled WGS sequence"/>
</dbReference>
<name>A0A438GIK2_VITVI</name>
<evidence type="ECO:0000313" key="2">
    <source>
        <dbReference type="Proteomes" id="UP000288805"/>
    </source>
</evidence>
<comment type="caution">
    <text evidence="1">The sequence shown here is derived from an EMBL/GenBank/DDBJ whole genome shotgun (WGS) entry which is preliminary data.</text>
</comment>
<sequence>MALGAREDDSERRFCFSEEVVAKRKYCRKVMKVAWDSLKLELHPNVLLPMLLEVEDGAWTFTVVVTIIKEDEEVRHLRTELTCSKGEFDSTRAFRVSSKDVLSIARHKSCLREKLHQLSWGVKHKVGLRPLRNFPSIHHGDRGRRKALALRFAISGVEPPREIFNKNYYFHRAPLSSPEEHYVLELLKKVRKVWHWKKDCLWNQGGGLVYGPNRPIWRKDFWMELQDLFGLTFPKWCVGGDFNVIRRISKKLVASRLIVNMRCFDEFIREWLD</sequence>
<protein>
    <submittedName>
        <fullName evidence="1">Uncharacterized protein</fullName>
    </submittedName>
</protein>
<dbReference type="AlphaFoldDB" id="A0A438GIK2"/>
<dbReference type="EMBL" id="QGNW01000424">
    <property type="protein sequence ID" value="RVW72040.1"/>
    <property type="molecule type" value="Genomic_DNA"/>
</dbReference>